<organism evidence="3 4">
    <name type="scientific">Desulfonatronospira thiodismutans ASO3-1</name>
    <dbReference type="NCBI Taxonomy" id="555779"/>
    <lineage>
        <taxon>Bacteria</taxon>
        <taxon>Pseudomonadati</taxon>
        <taxon>Thermodesulfobacteriota</taxon>
        <taxon>Desulfovibrionia</taxon>
        <taxon>Desulfovibrionales</taxon>
        <taxon>Desulfonatronovibrionaceae</taxon>
        <taxon>Desulfonatronospira</taxon>
    </lineage>
</organism>
<sequence length="219" mass="24582">MNTYWIIDYRIRLLSDFHAGAGITLVTGNTHGLRLDEESQPYLPATQVRGLLRQAGHNIKRSIPELQGLFKQNFPDGSADIAAEKNYAAVNSPRGWSFTRAMVKDAESREDGLQPWSRQAHVHIDPVSGVVLNLFGYEKAGAKKPGESMELVGRIYSNTPAEEKDAALMLACMRFEDRIGHRRSRGYGKVDWVWDSVRSFTPGSSLEAKTPKDIFEKLF</sequence>
<name>D6SPT5_9BACT</name>
<proteinExistence type="predicted"/>
<keyword evidence="4" id="KW-1185">Reference proteome</keyword>
<comment type="caution">
    <text evidence="3">The sequence shown here is derived from an EMBL/GenBank/DDBJ whole genome shotgun (WGS) entry which is preliminary data.</text>
</comment>
<reference evidence="3" key="1">
    <citation type="submission" date="2010-05" db="EMBL/GenBank/DDBJ databases">
        <title>The draft genome of Desulfonatronospira thiodismutans ASO3-1.</title>
        <authorList>
            <consortium name="US DOE Joint Genome Institute (JGI-PGF)"/>
            <person name="Lucas S."/>
            <person name="Copeland A."/>
            <person name="Lapidus A."/>
            <person name="Cheng J.-F."/>
            <person name="Bruce D."/>
            <person name="Goodwin L."/>
            <person name="Pitluck S."/>
            <person name="Chertkov O."/>
            <person name="Brettin T."/>
            <person name="Detter J.C."/>
            <person name="Han C."/>
            <person name="Land M.L."/>
            <person name="Hauser L."/>
            <person name="Kyrpides N."/>
            <person name="Mikhailova N."/>
            <person name="Muyzer G."/>
            <person name="Woyke T."/>
        </authorList>
    </citation>
    <scope>NUCLEOTIDE SEQUENCE [LARGE SCALE GENOMIC DNA]</scope>
    <source>
        <strain evidence="3">ASO3-1</strain>
    </source>
</reference>
<keyword evidence="1" id="KW-0051">Antiviral defense</keyword>
<evidence type="ECO:0000313" key="3">
    <source>
        <dbReference type="EMBL" id="EFI34761.1"/>
    </source>
</evidence>
<gene>
    <name evidence="3" type="ORF">Dthio_PD2137</name>
</gene>
<protein>
    <recommendedName>
        <fullName evidence="2">CRISPR type III-associated protein domain-containing protein</fullName>
    </recommendedName>
</protein>
<evidence type="ECO:0000259" key="2">
    <source>
        <dbReference type="Pfam" id="PF03787"/>
    </source>
</evidence>
<dbReference type="RefSeq" id="WP_008870079.1">
    <property type="nucleotide sequence ID" value="NZ_ACJN02000002.1"/>
</dbReference>
<dbReference type="EMBL" id="ACJN02000002">
    <property type="protein sequence ID" value="EFI34761.1"/>
    <property type="molecule type" value="Genomic_DNA"/>
</dbReference>
<dbReference type="Proteomes" id="UP000005496">
    <property type="component" value="Unassembled WGS sequence"/>
</dbReference>
<dbReference type="CDD" id="cd09726">
    <property type="entry name" value="RAMP_I_III"/>
    <property type="match status" value="1"/>
</dbReference>
<feature type="domain" description="CRISPR type III-associated protein" evidence="2">
    <location>
        <begin position="11"/>
        <end position="190"/>
    </location>
</feature>
<evidence type="ECO:0000256" key="1">
    <source>
        <dbReference type="ARBA" id="ARBA00023118"/>
    </source>
</evidence>
<dbReference type="OrthoDB" id="163151at2"/>
<dbReference type="GO" id="GO:0051607">
    <property type="term" value="P:defense response to virus"/>
    <property type="evidence" value="ECO:0007669"/>
    <property type="project" value="UniProtKB-KW"/>
</dbReference>
<dbReference type="InterPro" id="IPR005537">
    <property type="entry name" value="RAMP_III_fam"/>
</dbReference>
<evidence type="ECO:0000313" key="4">
    <source>
        <dbReference type="Proteomes" id="UP000005496"/>
    </source>
</evidence>
<dbReference type="Pfam" id="PF03787">
    <property type="entry name" value="RAMPs"/>
    <property type="match status" value="1"/>
</dbReference>
<dbReference type="AlphaFoldDB" id="D6SPT5"/>
<accession>D6SPT5</accession>